<proteinExistence type="predicted"/>
<gene>
    <name evidence="2" type="ORF">Pyn_21394</name>
</gene>
<evidence type="ECO:0000313" key="2">
    <source>
        <dbReference type="EMBL" id="PQQ17333.1"/>
    </source>
</evidence>
<evidence type="ECO:0000256" key="1">
    <source>
        <dbReference type="SAM" id="MobiDB-lite"/>
    </source>
</evidence>
<dbReference type="AlphaFoldDB" id="A0A314ZFZ8"/>
<dbReference type="Proteomes" id="UP000250321">
    <property type="component" value="Unassembled WGS sequence"/>
</dbReference>
<sequence length="102" mass="11241">MDKKPSETTQVTGGTLFAVSLSFTRSSRNGATSNKFLNDSQTKVESWVASSSDSGRQSGMVSNPKSSRPSRELGPRDLRKRLWLNSALTKGYVKASMVEEFY</sequence>
<keyword evidence="3" id="KW-1185">Reference proteome</keyword>
<dbReference type="EMBL" id="PJQY01000155">
    <property type="protein sequence ID" value="PQQ17333.1"/>
    <property type="molecule type" value="Genomic_DNA"/>
</dbReference>
<evidence type="ECO:0000313" key="3">
    <source>
        <dbReference type="Proteomes" id="UP000250321"/>
    </source>
</evidence>
<name>A0A314ZFZ8_PRUYE</name>
<feature type="compositionally biased region" description="Polar residues" evidence="1">
    <location>
        <begin position="47"/>
        <end position="67"/>
    </location>
</feature>
<comment type="caution">
    <text evidence="2">The sequence shown here is derived from an EMBL/GenBank/DDBJ whole genome shotgun (WGS) entry which is preliminary data.</text>
</comment>
<protein>
    <submittedName>
        <fullName evidence="2">Uncharacterized protein</fullName>
    </submittedName>
</protein>
<organism evidence="2 3">
    <name type="scientific">Prunus yedoensis var. nudiflora</name>
    <dbReference type="NCBI Taxonomy" id="2094558"/>
    <lineage>
        <taxon>Eukaryota</taxon>
        <taxon>Viridiplantae</taxon>
        <taxon>Streptophyta</taxon>
        <taxon>Embryophyta</taxon>
        <taxon>Tracheophyta</taxon>
        <taxon>Spermatophyta</taxon>
        <taxon>Magnoliopsida</taxon>
        <taxon>eudicotyledons</taxon>
        <taxon>Gunneridae</taxon>
        <taxon>Pentapetalae</taxon>
        <taxon>rosids</taxon>
        <taxon>fabids</taxon>
        <taxon>Rosales</taxon>
        <taxon>Rosaceae</taxon>
        <taxon>Amygdaloideae</taxon>
        <taxon>Amygdaleae</taxon>
        <taxon>Prunus</taxon>
    </lineage>
</organism>
<reference evidence="2 3" key="1">
    <citation type="submission" date="2018-02" db="EMBL/GenBank/DDBJ databases">
        <title>Draft genome of wild Prunus yedoensis var. nudiflora.</title>
        <authorList>
            <person name="Baek S."/>
            <person name="Kim J.-H."/>
            <person name="Choi K."/>
            <person name="Kim G.-B."/>
            <person name="Cho A."/>
            <person name="Jang H."/>
            <person name="Shin C.-H."/>
            <person name="Yu H.-J."/>
            <person name="Mun J.-H."/>
        </authorList>
    </citation>
    <scope>NUCLEOTIDE SEQUENCE [LARGE SCALE GENOMIC DNA]</scope>
    <source>
        <strain evidence="3">cv. Jeju island</strain>
        <tissue evidence="2">Leaf</tissue>
    </source>
</reference>
<dbReference type="OrthoDB" id="1746206at2759"/>
<accession>A0A314ZFZ8</accession>
<feature type="region of interest" description="Disordered" evidence="1">
    <location>
        <begin position="47"/>
        <end position="78"/>
    </location>
</feature>